<evidence type="ECO:0000313" key="3">
    <source>
        <dbReference type="Proteomes" id="UP000271626"/>
    </source>
</evidence>
<dbReference type="AlphaFoldDB" id="A0A3P8K178"/>
<reference evidence="2 3" key="1">
    <citation type="submission" date="2018-12" db="EMBL/GenBank/DDBJ databases">
        <authorList>
            <consortium name="Pathogen Informatics"/>
        </authorList>
    </citation>
    <scope>NUCLEOTIDE SEQUENCE [LARGE SCALE GENOMIC DNA]</scope>
    <source>
        <strain evidence="2 3">NCTC10741</strain>
    </source>
</reference>
<gene>
    <name evidence="2" type="ORF">NCTC10741_02356</name>
</gene>
<sequence>MRAVRRTALALAAASAVAAPAAVATAAPAKPTTPPAQLLLAQGEFPAGYQVEKVTPKDISEITTAVGDGLAGARVTPAHCAPALDRGALNRAAGMPIVVAVNEAKRASLSETLSTTGTLENALRIPAGCENIRIEMTPKPGSSDRVVMNATSTPIALPGAPKSARAVLTRATGTATVDGETSRFVQEQIIGGEEVRGYTVLLVSTAVSENARADRAGFTQALTAATNKVRTAK</sequence>
<dbReference type="PROSITE" id="PS51318">
    <property type="entry name" value="TAT"/>
    <property type="match status" value="1"/>
</dbReference>
<protein>
    <recommendedName>
        <fullName evidence="4">DUF5642 domain-containing protein</fullName>
    </recommendedName>
</protein>
<dbReference type="OrthoDB" id="4775252at2"/>
<dbReference type="EMBL" id="LR131273">
    <property type="protein sequence ID" value="VDR39219.1"/>
    <property type="molecule type" value="Genomic_DNA"/>
</dbReference>
<feature type="signal peptide" evidence="1">
    <location>
        <begin position="1"/>
        <end position="26"/>
    </location>
</feature>
<feature type="chain" id="PRO_5018121874" description="DUF5642 domain-containing protein" evidence="1">
    <location>
        <begin position="27"/>
        <end position="233"/>
    </location>
</feature>
<accession>A0A3P8K178</accession>
<evidence type="ECO:0000313" key="2">
    <source>
        <dbReference type="EMBL" id="VDR39219.1"/>
    </source>
</evidence>
<proteinExistence type="predicted"/>
<dbReference type="InterPro" id="IPR006311">
    <property type="entry name" value="TAT_signal"/>
</dbReference>
<keyword evidence="1" id="KW-0732">Signal</keyword>
<dbReference type="RefSeq" id="WP_126196344.1">
    <property type="nucleotide sequence ID" value="NZ_CP085954.1"/>
</dbReference>
<dbReference type="Proteomes" id="UP000271626">
    <property type="component" value="Chromosome"/>
</dbReference>
<evidence type="ECO:0008006" key="4">
    <source>
        <dbReference type="Google" id="ProtNLM"/>
    </source>
</evidence>
<organism evidence="2 3">
    <name type="scientific">Tsukamurella paurometabola</name>
    <name type="common">Corynebacterium paurometabolum</name>
    <dbReference type="NCBI Taxonomy" id="2061"/>
    <lineage>
        <taxon>Bacteria</taxon>
        <taxon>Bacillati</taxon>
        <taxon>Actinomycetota</taxon>
        <taxon>Actinomycetes</taxon>
        <taxon>Mycobacteriales</taxon>
        <taxon>Tsukamurellaceae</taxon>
        <taxon>Tsukamurella</taxon>
    </lineage>
</organism>
<evidence type="ECO:0000256" key="1">
    <source>
        <dbReference type="SAM" id="SignalP"/>
    </source>
</evidence>
<name>A0A3P8K178_TSUPA</name>